<keyword evidence="7 12" id="KW-0418">Kinase</keyword>
<evidence type="ECO:0000256" key="2">
    <source>
        <dbReference type="ARBA" id="ARBA00004370"/>
    </source>
</evidence>
<dbReference type="InterPro" id="IPR036890">
    <property type="entry name" value="HATPase_C_sf"/>
</dbReference>
<dbReference type="InterPro" id="IPR003594">
    <property type="entry name" value="HATPase_dom"/>
</dbReference>
<dbReference type="EMBL" id="CP006704">
    <property type="protein sequence ID" value="AIJ48408.1"/>
    <property type="molecule type" value="Genomic_DNA"/>
</dbReference>
<name>A0A076PRS2_COMTE</name>
<dbReference type="KEGG" id="ctes:O987_21595"/>
<dbReference type="PANTHER" id="PTHR45436">
    <property type="entry name" value="SENSOR HISTIDINE KINASE YKOH"/>
    <property type="match status" value="1"/>
</dbReference>
<evidence type="ECO:0000256" key="10">
    <source>
        <dbReference type="SAM" id="Phobius"/>
    </source>
</evidence>
<gene>
    <name evidence="12" type="ORF">O987_21595</name>
</gene>
<evidence type="ECO:0000256" key="1">
    <source>
        <dbReference type="ARBA" id="ARBA00000085"/>
    </source>
</evidence>
<sequence length="452" mass="50344">MNKSTRFSLRRRLLVRLFGPLSLTLIFGALGTIWLARHIASVVYDRWLYDAAMTLAQQITHDGERSILDLPKAAKEMFEFDSIDEISEEVRSLKHGVMLHNADFPLPPGGLALNTPYFYDGRIGPRQVRIVAVRLQYPNDEFLIQVAQTRRKHDSIIEEILRYAVPLLALVLMLAGVVVWLAVDSGLKVIDRLTRNLDRYEPEKLAPLDKAEGVPTELEPLLNALDQLIARVANSQDVQQRFIANAAHQLRTPLTTLQVQTERAVREPDEARRAEAFTHILTAVRRARHLTHQLLTLARSEQSMPMTPVDLAELAREELERWADAAIARHIDLGYDGPDAGVWVQGSAVLLRELIGNLVDNAIRYGQSGGRVTLSLQSSPVLLAVDDDGPGIPAQERPLVLERFYRGQDGSGDGCGLGLPIVKEIAARHGAVLRILDHPRGRGTCIEIAFAQ</sequence>
<organism evidence="12 13">
    <name type="scientific">Comamonas testosteroni TK102</name>
    <dbReference type="NCBI Taxonomy" id="1392005"/>
    <lineage>
        <taxon>Bacteria</taxon>
        <taxon>Pseudomonadati</taxon>
        <taxon>Pseudomonadota</taxon>
        <taxon>Betaproteobacteria</taxon>
        <taxon>Burkholderiales</taxon>
        <taxon>Comamonadaceae</taxon>
        <taxon>Comamonas</taxon>
    </lineage>
</organism>
<dbReference type="CDD" id="cd00082">
    <property type="entry name" value="HisKA"/>
    <property type="match status" value="1"/>
</dbReference>
<dbReference type="CDD" id="cd00075">
    <property type="entry name" value="HATPase"/>
    <property type="match status" value="1"/>
</dbReference>
<dbReference type="AlphaFoldDB" id="A0A076PRS2"/>
<comment type="catalytic activity">
    <reaction evidence="1">
        <text>ATP + protein L-histidine = ADP + protein N-phospho-L-histidine.</text>
        <dbReference type="EC" id="2.7.13.3"/>
    </reaction>
</comment>
<dbReference type="PANTHER" id="PTHR45436:SF1">
    <property type="entry name" value="SENSOR PROTEIN QSEC"/>
    <property type="match status" value="1"/>
</dbReference>
<dbReference type="HOGENOM" id="CLU_000445_89_37_4"/>
<evidence type="ECO:0000256" key="6">
    <source>
        <dbReference type="ARBA" id="ARBA00022692"/>
    </source>
</evidence>
<keyword evidence="8 10" id="KW-1133">Transmembrane helix</keyword>
<dbReference type="Pfam" id="PF08521">
    <property type="entry name" value="2CSK_N"/>
    <property type="match status" value="1"/>
</dbReference>
<accession>A0A076PRS2</accession>
<keyword evidence="9 10" id="KW-0472">Membrane</keyword>
<dbReference type="PROSITE" id="PS50109">
    <property type="entry name" value="HIS_KIN"/>
    <property type="match status" value="1"/>
</dbReference>
<dbReference type="GO" id="GO:0000155">
    <property type="term" value="F:phosphorelay sensor kinase activity"/>
    <property type="evidence" value="ECO:0007669"/>
    <property type="project" value="InterPro"/>
</dbReference>
<dbReference type="EC" id="2.7.13.3" evidence="3"/>
<dbReference type="Gene3D" id="1.10.287.130">
    <property type="match status" value="1"/>
</dbReference>
<protein>
    <recommendedName>
        <fullName evidence="3">histidine kinase</fullName>
        <ecNumber evidence="3">2.7.13.3</ecNumber>
    </recommendedName>
</protein>
<feature type="transmembrane region" description="Helical" evidence="10">
    <location>
        <begin position="160"/>
        <end position="183"/>
    </location>
</feature>
<dbReference type="InterPro" id="IPR036097">
    <property type="entry name" value="HisK_dim/P_sf"/>
</dbReference>
<keyword evidence="4" id="KW-0597">Phosphoprotein</keyword>
<dbReference type="SMART" id="SM00387">
    <property type="entry name" value="HATPase_c"/>
    <property type="match status" value="1"/>
</dbReference>
<dbReference type="RefSeq" id="WP_043374510.1">
    <property type="nucleotide sequence ID" value="NZ_CP006704.1"/>
</dbReference>
<feature type="domain" description="Histidine kinase" evidence="11">
    <location>
        <begin position="245"/>
        <end position="452"/>
    </location>
</feature>
<proteinExistence type="predicted"/>
<keyword evidence="6 10" id="KW-0812">Transmembrane</keyword>
<dbReference type="InterPro" id="IPR003661">
    <property type="entry name" value="HisK_dim/P_dom"/>
</dbReference>
<evidence type="ECO:0000259" key="11">
    <source>
        <dbReference type="PROSITE" id="PS50109"/>
    </source>
</evidence>
<comment type="subcellular location">
    <subcellularLocation>
        <location evidence="2">Membrane</location>
    </subcellularLocation>
</comment>
<dbReference type="InterPro" id="IPR050428">
    <property type="entry name" value="TCS_sensor_his_kinase"/>
</dbReference>
<dbReference type="InterPro" id="IPR004358">
    <property type="entry name" value="Sig_transdc_His_kin-like_C"/>
</dbReference>
<dbReference type="InterPro" id="IPR013727">
    <property type="entry name" value="2CSK_N"/>
</dbReference>
<evidence type="ECO:0000256" key="4">
    <source>
        <dbReference type="ARBA" id="ARBA00022553"/>
    </source>
</evidence>
<dbReference type="GO" id="GO:0005886">
    <property type="term" value="C:plasma membrane"/>
    <property type="evidence" value="ECO:0007669"/>
    <property type="project" value="TreeGrafter"/>
</dbReference>
<evidence type="ECO:0000313" key="12">
    <source>
        <dbReference type="EMBL" id="AIJ48408.1"/>
    </source>
</evidence>
<evidence type="ECO:0000256" key="5">
    <source>
        <dbReference type="ARBA" id="ARBA00022679"/>
    </source>
</evidence>
<dbReference type="PRINTS" id="PR00344">
    <property type="entry name" value="BCTRLSENSOR"/>
</dbReference>
<dbReference type="SMART" id="SM00388">
    <property type="entry name" value="HisKA"/>
    <property type="match status" value="1"/>
</dbReference>
<dbReference type="InterPro" id="IPR005467">
    <property type="entry name" value="His_kinase_dom"/>
</dbReference>
<evidence type="ECO:0000256" key="8">
    <source>
        <dbReference type="ARBA" id="ARBA00022989"/>
    </source>
</evidence>
<dbReference type="SUPFAM" id="SSF47384">
    <property type="entry name" value="Homodimeric domain of signal transducing histidine kinase"/>
    <property type="match status" value="1"/>
</dbReference>
<keyword evidence="5" id="KW-0808">Transferase</keyword>
<reference evidence="12 13" key="1">
    <citation type="journal article" date="2014" name="Genome Announc.">
        <title>Complete Genome Sequence of Polychlorinated Biphenyl Degrader Comamonas testosteroni TK102 (NBRC 109938).</title>
        <authorList>
            <person name="Fukuda K."/>
            <person name="Hosoyama A."/>
            <person name="Tsuchikane K."/>
            <person name="Ohji S."/>
            <person name="Yamazoe A."/>
            <person name="Fujita N."/>
            <person name="Shintani M."/>
            <person name="Kimbara K."/>
        </authorList>
    </citation>
    <scope>NUCLEOTIDE SEQUENCE [LARGE SCALE GENOMIC DNA]</scope>
    <source>
        <strain evidence="12">TK102</strain>
    </source>
</reference>
<evidence type="ECO:0000256" key="3">
    <source>
        <dbReference type="ARBA" id="ARBA00012438"/>
    </source>
</evidence>
<dbReference type="Pfam" id="PF00512">
    <property type="entry name" value="HisKA"/>
    <property type="match status" value="1"/>
</dbReference>
<dbReference type="Gene3D" id="3.30.565.10">
    <property type="entry name" value="Histidine kinase-like ATPase, C-terminal domain"/>
    <property type="match status" value="1"/>
</dbReference>
<dbReference type="Pfam" id="PF02518">
    <property type="entry name" value="HATPase_c"/>
    <property type="match status" value="1"/>
</dbReference>
<dbReference type="SUPFAM" id="SSF55874">
    <property type="entry name" value="ATPase domain of HSP90 chaperone/DNA topoisomerase II/histidine kinase"/>
    <property type="match status" value="1"/>
</dbReference>
<evidence type="ECO:0000256" key="7">
    <source>
        <dbReference type="ARBA" id="ARBA00022777"/>
    </source>
</evidence>
<feature type="transmembrane region" description="Helical" evidence="10">
    <location>
        <begin position="13"/>
        <end position="36"/>
    </location>
</feature>
<evidence type="ECO:0000256" key="9">
    <source>
        <dbReference type="ARBA" id="ARBA00023136"/>
    </source>
</evidence>
<evidence type="ECO:0000313" key="13">
    <source>
        <dbReference type="Proteomes" id="UP000028782"/>
    </source>
</evidence>
<dbReference type="Proteomes" id="UP000028782">
    <property type="component" value="Chromosome"/>
</dbReference>